<gene>
    <name evidence="2" type="ORF">SAMN04489806_1575</name>
</gene>
<name>A0A1H4LKH0_9MICO</name>
<evidence type="ECO:0000313" key="2">
    <source>
        <dbReference type="EMBL" id="SEB71167.1"/>
    </source>
</evidence>
<protein>
    <recommendedName>
        <fullName evidence="4">Helix-turn-helix domain-containing protein</fullName>
    </recommendedName>
</protein>
<organism evidence="2 3">
    <name type="scientific">Paramicrobacterium humi</name>
    <dbReference type="NCBI Taxonomy" id="640635"/>
    <lineage>
        <taxon>Bacteria</taxon>
        <taxon>Bacillati</taxon>
        <taxon>Actinomycetota</taxon>
        <taxon>Actinomycetes</taxon>
        <taxon>Micrococcales</taxon>
        <taxon>Microbacteriaceae</taxon>
        <taxon>Paramicrobacterium</taxon>
    </lineage>
</organism>
<accession>A0A1H4LKH0</accession>
<dbReference type="Proteomes" id="UP000199183">
    <property type="component" value="Unassembled WGS sequence"/>
</dbReference>
<dbReference type="STRING" id="640635.SAMN04489806_1575"/>
<evidence type="ECO:0000256" key="1">
    <source>
        <dbReference type="SAM" id="MobiDB-lite"/>
    </source>
</evidence>
<dbReference type="EMBL" id="FNRY01000001">
    <property type="protein sequence ID" value="SEB71167.1"/>
    <property type="molecule type" value="Genomic_DNA"/>
</dbReference>
<reference evidence="2 3" key="1">
    <citation type="submission" date="2016-10" db="EMBL/GenBank/DDBJ databases">
        <authorList>
            <person name="de Groot N.N."/>
        </authorList>
    </citation>
    <scope>NUCLEOTIDE SEQUENCE [LARGE SCALE GENOMIC DNA]</scope>
    <source>
        <strain evidence="2 3">DSM 21799</strain>
    </source>
</reference>
<evidence type="ECO:0008006" key="4">
    <source>
        <dbReference type="Google" id="ProtNLM"/>
    </source>
</evidence>
<feature type="region of interest" description="Disordered" evidence="1">
    <location>
        <begin position="1"/>
        <end position="24"/>
    </location>
</feature>
<feature type="compositionally biased region" description="Basic residues" evidence="1">
    <location>
        <begin position="1"/>
        <end position="16"/>
    </location>
</feature>
<proteinExistence type="predicted"/>
<sequence>MPTRPRLRRPRSKRPSSKPTDLPGLSVAEAAASLGISPQAVYLRVSRGQLRAENVTLPDGRSYKRVFPDEG</sequence>
<keyword evidence="3" id="KW-1185">Reference proteome</keyword>
<evidence type="ECO:0000313" key="3">
    <source>
        <dbReference type="Proteomes" id="UP000199183"/>
    </source>
</evidence>
<dbReference type="AlphaFoldDB" id="A0A1H4LKH0"/>